<dbReference type="EMBL" id="JARJCN010000033">
    <property type="protein sequence ID" value="KAJ7085640.1"/>
    <property type="molecule type" value="Genomic_DNA"/>
</dbReference>
<dbReference type="AlphaFoldDB" id="A0AAD6XT64"/>
<organism evidence="2 3">
    <name type="scientific">Mycena belliarum</name>
    <dbReference type="NCBI Taxonomy" id="1033014"/>
    <lineage>
        <taxon>Eukaryota</taxon>
        <taxon>Fungi</taxon>
        <taxon>Dikarya</taxon>
        <taxon>Basidiomycota</taxon>
        <taxon>Agaricomycotina</taxon>
        <taxon>Agaricomycetes</taxon>
        <taxon>Agaricomycetidae</taxon>
        <taxon>Agaricales</taxon>
        <taxon>Marasmiineae</taxon>
        <taxon>Mycenaceae</taxon>
        <taxon>Mycena</taxon>
    </lineage>
</organism>
<gene>
    <name evidence="2" type="ORF">B0H15DRAFT_845780</name>
</gene>
<dbReference type="Proteomes" id="UP001222325">
    <property type="component" value="Unassembled WGS sequence"/>
</dbReference>
<name>A0AAD6XT64_9AGAR</name>
<protein>
    <submittedName>
        <fullName evidence="2">Uncharacterized protein</fullName>
    </submittedName>
</protein>
<evidence type="ECO:0000313" key="3">
    <source>
        <dbReference type="Proteomes" id="UP001222325"/>
    </source>
</evidence>
<reference evidence="2" key="1">
    <citation type="submission" date="2023-03" db="EMBL/GenBank/DDBJ databases">
        <title>Massive genome expansion in bonnet fungi (Mycena s.s.) driven by repeated elements and novel gene families across ecological guilds.</title>
        <authorList>
            <consortium name="Lawrence Berkeley National Laboratory"/>
            <person name="Harder C.B."/>
            <person name="Miyauchi S."/>
            <person name="Viragh M."/>
            <person name="Kuo A."/>
            <person name="Thoen E."/>
            <person name="Andreopoulos B."/>
            <person name="Lu D."/>
            <person name="Skrede I."/>
            <person name="Drula E."/>
            <person name="Henrissat B."/>
            <person name="Morin E."/>
            <person name="Kohler A."/>
            <person name="Barry K."/>
            <person name="LaButti K."/>
            <person name="Morin E."/>
            <person name="Salamov A."/>
            <person name="Lipzen A."/>
            <person name="Mereny Z."/>
            <person name="Hegedus B."/>
            <person name="Baldrian P."/>
            <person name="Stursova M."/>
            <person name="Weitz H."/>
            <person name="Taylor A."/>
            <person name="Grigoriev I.V."/>
            <person name="Nagy L.G."/>
            <person name="Martin F."/>
            <person name="Kauserud H."/>
        </authorList>
    </citation>
    <scope>NUCLEOTIDE SEQUENCE</scope>
    <source>
        <strain evidence="2">CBHHK173m</strain>
    </source>
</reference>
<sequence length="209" mass="22982">MIKVTTTPLSALSATDIAFDEDGIIIWDILLAAEQVMIQESQTSQFKSRLVGIRVVGHFLCEFWKARENLLVGGLKPYQTLLKQIKSCQALPSSTASQEELVACYTAISDLGIHYQKHLIRAFRSDGDSDGGSPPQKSEHPTPPSMDALVSDIVQQLKEADHSKFSSQRPALARDGYKCVVSGNIDYYSYDAFPTAFPANTTTQAYVGF</sequence>
<feature type="region of interest" description="Disordered" evidence="1">
    <location>
        <begin position="126"/>
        <end position="145"/>
    </location>
</feature>
<evidence type="ECO:0000313" key="2">
    <source>
        <dbReference type="EMBL" id="KAJ7085640.1"/>
    </source>
</evidence>
<proteinExistence type="predicted"/>
<keyword evidence="3" id="KW-1185">Reference proteome</keyword>
<accession>A0AAD6XT64</accession>
<evidence type="ECO:0000256" key="1">
    <source>
        <dbReference type="SAM" id="MobiDB-lite"/>
    </source>
</evidence>
<comment type="caution">
    <text evidence="2">The sequence shown here is derived from an EMBL/GenBank/DDBJ whole genome shotgun (WGS) entry which is preliminary data.</text>
</comment>